<name>Q2FSR9_METHJ</name>
<protein>
    <recommendedName>
        <fullName evidence="1">Periplasmic copper-binding protein NosD beta helix domain-containing protein</fullName>
    </recommendedName>
</protein>
<accession>Q2FSR9</accession>
<dbReference type="GeneID" id="3924231"/>
<dbReference type="RefSeq" id="WP_011449413.1">
    <property type="nucleotide sequence ID" value="NC_007796.1"/>
</dbReference>
<dbReference type="EnsemblBacteria" id="ABD42155">
    <property type="protein sequence ID" value="ABD42155"/>
    <property type="gene ID" value="Mhun_2454"/>
</dbReference>
<dbReference type="Gene3D" id="2.60.40.10">
    <property type="entry name" value="Immunoglobulins"/>
    <property type="match status" value="1"/>
</dbReference>
<dbReference type="Gene3D" id="2.160.20.10">
    <property type="entry name" value="Single-stranded right-handed beta-helix, Pectin lyase-like"/>
    <property type="match status" value="1"/>
</dbReference>
<dbReference type="Pfam" id="PF05048">
    <property type="entry name" value="NosD"/>
    <property type="match status" value="1"/>
</dbReference>
<organism evidence="2 3">
    <name type="scientific">Methanospirillum hungatei JF-1 (strain ATCC 27890 / DSM 864 / NBRC 100397 / JF-1)</name>
    <dbReference type="NCBI Taxonomy" id="323259"/>
    <lineage>
        <taxon>Archaea</taxon>
        <taxon>Methanobacteriati</taxon>
        <taxon>Methanobacteriota</taxon>
        <taxon>Stenosarchaea group</taxon>
        <taxon>Methanomicrobia</taxon>
        <taxon>Methanomicrobiales</taxon>
        <taxon>Methanospirillaceae</taxon>
        <taxon>Methanospirillum</taxon>
    </lineage>
</organism>
<dbReference type="STRING" id="323259.Mhun_2454"/>
<evidence type="ECO:0000313" key="3">
    <source>
        <dbReference type="Proteomes" id="UP000001941"/>
    </source>
</evidence>
<dbReference type="HOGENOM" id="CLU_584777_0_0_2"/>
<dbReference type="EMBL" id="CP000254">
    <property type="protein sequence ID" value="ABD42155.1"/>
    <property type="molecule type" value="Genomic_DNA"/>
</dbReference>
<proteinExistence type="predicted"/>
<dbReference type="OrthoDB" id="117290at2157"/>
<dbReference type="InterPro" id="IPR007742">
    <property type="entry name" value="NosD_dom"/>
</dbReference>
<dbReference type="KEGG" id="mhu:Mhun_2454"/>
<dbReference type="InterPro" id="IPR022441">
    <property type="entry name" value="Para_beta_helix_rpt-2"/>
</dbReference>
<dbReference type="SMART" id="SM00710">
    <property type="entry name" value="PbH1"/>
    <property type="match status" value="6"/>
</dbReference>
<feature type="domain" description="Periplasmic copper-binding protein NosD beta helix" evidence="1">
    <location>
        <begin position="66"/>
        <end position="285"/>
    </location>
</feature>
<evidence type="ECO:0000313" key="2">
    <source>
        <dbReference type="EMBL" id="ABD42155.1"/>
    </source>
</evidence>
<dbReference type="InterPro" id="IPR012334">
    <property type="entry name" value="Pectin_lyas_fold"/>
</dbReference>
<reference evidence="3" key="1">
    <citation type="journal article" date="2016" name="Stand. Genomic Sci.">
        <title>Complete genome sequence of Methanospirillum hungatei type strain JF1.</title>
        <authorList>
            <person name="Gunsalus R.P."/>
            <person name="Cook L.E."/>
            <person name="Crable B."/>
            <person name="Rohlin L."/>
            <person name="McDonald E."/>
            <person name="Mouttaki H."/>
            <person name="Sieber J.R."/>
            <person name="Poweleit N."/>
            <person name="Zhou H."/>
            <person name="Lapidus A.L."/>
            <person name="Daligault H.E."/>
            <person name="Land M."/>
            <person name="Gilna P."/>
            <person name="Ivanova N."/>
            <person name="Kyrpides N."/>
            <person name="Culley D.E."/>
            <person name="McInerney M.J."/>
        </authorList>
    </citation>
    <scope>NUCLEOTIDE SEQUENCE [LARGE SCALE GENOMIC DNA]</scope>
    <source>
        <strain evidence="3">ATCC 27890 / DSM 864 / NBRC 100397 / JF-1</strain>
    </source>
</reference>
<sequence length="467" mass="50083">MIRSIFFAAVSITLLFSSPVFGISITFPPESGPYTGDYVLIQEPGRYTLENNVTHTYPVGVIITSSSVILDGQGYQVRPAKTGDPSVGIWVTLLDSQGKPVTGVRIQNLTVHDEVTGIYLEGADSSEFPWGRDRSKDYAVSDATFSDRDIKCSGVTITGSRIGIASRGLKTPAIWQSEIKGNEKGISISDGAPDIRDLVVTENTNAGIHLERTSGGVITGCRIEGNQGPGILLDHAKGIQIWNNIFDNYVNIRNAASEGALLYQIPSNQTNIIKGQKTGGNLWAQGGVPVYSSHMIADADHDGFGDMPYIESGLIDQYPLIPAGSGFIPVEIPEPEPIQTVMTPVPVSTPFTIITGIHAVITGDSIPTEMKAGMSYPVTITLLNDGSDNWLDMHGVGIRAVGDAATWGPEWLPVPSGINSKQFYTFNFELKAPTSPGTYELSYQAVRGGQGVSVTFGRPHKKVVTVQ</sequence>
<dbReference type="InParanoid" id="Q2FSR9"/>
<dbReference type="SUPFAM" id="SSF51126">
    <property type="entry name" value="Pectin lyase-like"/>
    <property type="match status" value="1"/>
</dbReference>
<dbReference type="InterPro" id="IPR006626">
    <property type="entry name" value="PbH1"/>
</dbReference>
<dbReference type="Proteomes" id="UP000001941">
    <property type="component" value="Chromosome"/>
</dbReference>
<dbReference type="InterPro" id="IPR011050">
    <property type="entry name" value="Pectin_lyase_fold/virulence"/>
</dbReference>
<dbReference type="AlphaFoldDB" id="Q2FSR9"/>
<dbReference type="InterPro" id="IPR013783">
    <property type="entry name" value="Ig-like_fold"/>
</dbReference>
<gene>
    <name evidence="2" type="ordered locus">Mhun_2454</name>
</gene>
<dbReference type="NCBIfam" id="TIGR03804">
    <property type="entry name" value="para_beta_helix"/>
    <property type="match status" value="1"/>
</dbReference>
<dbReference type="eggNOG" id="arCOG02498">
    <property type="taxonomic scope" value="Archaea"/>
</dbReference>
<evidence type="ECO:0000259" key="1">
    <source>
        <dbReference type="Pfam" id="PF05048"/>
    </source>
</evidence>
<keyword evidence="3" id="KW-1185">Reference proteome</keyword>